<evidence type="ECO:0000259" key="12">
    <source>
        <dbReference type="Pfam" id="PF03313"/>
    </source>
</evidence>
<dbReference type="GO" id="GO:0046872">
    <property type="term" value="F:metal ion binding"/>
    <property type="evidence" value="ECO:0007669"/>
    <property type="project" value="UniProtKB-KW"/>
</dbReference>
<name>A0A6I0FDC9_9FIRM</name>
<dbReference type="EMBL" id="WBZC01000010">
    <property type="protein sequence ID" value="KAB3537247.1"/>
    <property type="molecule type" value="Genomic_DNA"/>
</dbReference>
<comment type="cofactor">
    <cofactor evidence="1 11">
        <name>[4Fe-4S] cluster</name>
        <dbReference type="ChEBI" id="CHEBI:49883"/>
    </cofactor>
</comment>
<keyword evidence="5 11" id="KW-0004">4Fe-4S</keyword>
<dbReference type="OrthoDB" id="9805537at2"/>
<sequence length="291" mass="30106">MNFTKGSELINICKEKNLKISEVMLAREVNLSNSTEEEILNKISISLEIMKSSIEKGLTEDVRSISGLTGGDAKKIKARREKEKPVCGFLMSKAISYSMAVLEVNAAMGKIVAAPTAGSSGILPAALFVLAEEYSLTDNQLIDGILTASGIGMIISRNATVAGAEGGCQAETGSAAAMAAAAIVELMGGSPQAALHAASISMKNVLGLVCDPIAGLVEAPCEKRNAIGVSNALISAEMALAGVESIIPFDEVVDAMLKVGRSLPFQLRESALGGLAATPTGIRISKEILGK</sequence>
<dbReference type="GO" id="GO:0003941">
    <property type="term" value="F:L-serine ammonia-lyase activity"/>
    <property type="evidence" value="ECO:0007669"/>
    <property type="project" value="UniProtKB-UniRule"/>
</dbReference>
<evidence type="ECO:0000256" key="5">
    <source>
        <dbReference type="ARBA" id="ARBA00022485"/>
    </source>
</evidence>
<dbReference type="RefSeq" id="WP_151860079.1">
    <property type="nucleotide sequence ID" value="NZ_WBZC01000010.1"/>
</dbReference>
<dbReference type="GO" id="GO:0051539">
    <property type="term" value="F:4 iron, 4 sulfur cluster binding"/>
    <property type="evidence" value="ECO:0007669"/>
    <property type="project" value="UniProtKB-UniRule"/>
</dbReference>
<gene>
    <name evidence="13" type="primary">sdaAA</name>
    <name evidence="13" type="ORF">F8154_02835</name>
</gene>
<comment type="caution">
    <text evidence="13">The sequence shown here is derived from an EMBL/GenBank/DDBJ whole genome shotgun (WGS) entry which is preliminary data.</text>
</comment>
<dbReference type="GO" id="GO:0006094">
    <property type="term" value="P:gluconeogenesis"/>
    <property type="evidence" value="ECO:0007669"/>
    <property type="project" value="UniProtKB-KW"/>
</dbReference>
<organism evidence="13 14">
    <name type="scientific">Alkaliphilus pronyensis</name>
    <dbReference type="NCBI Taxonomy" id="1482732"/>
    <lineage>
        <taxon>Bacteria</taxon>
        <taxon>Bacillati</taxon>
        <taxon>Bacillota</taxon>
        <taxon>Clostridia</taxon>
        <taxon>Peptostreptococcales</taxon>
        <taxon>Natronincolaceae</taxon>
        <taxon>Alkaliphilus</taxon>
    </lineage>
</organism>
<comment type="similarity">
    <text evidence="3 11">Belongs to the iron-sulfur dependent L-serine dehydratase family.</text>
</comment>
<evidence type="ECO:0000313" key="14">
    <source>
        <dbReference type="Proteomes" id="UP000432715"/>
    </source>
</evidence>
<protein>
    <recommendedName>
        <fullName evidence="11">L-serine dehydratase</fullName>
        <ecNumber evidence="11">4.3.1.17</ecNumber>
    </recommendedName>
</protein>
<keyword evidence="8 11" id="KW-0411">Iron-sulfur</keyword>
<comment type="catalytic activity">
    <reaction evidence="10 11">
        <text>L-serine = pyruvate + NH4(+)</text>
        <dbReference type="Rhea" id="RHEA:19169"/>
        <dbReference type="ChEBI" id="CHEBI:15361"/>
        <dbReference type="ChEBI" id="CHEBI:28938"/>
        <dbReference type="ChEBI" id="CHEBI:33384"/>
        <dbReference type="EC" id="4.3.1.17"/>
    </reaction>
</comment>
<dbReference type="EC" id="4.3.1.17" evidence="11"/>
<feature type="domain" description="Serine dehydratase-like alpha subunit" evidence="12">
    <location>
        <begin position="15"/>
        <end position="276"/>
    </location>
</feature>
<evidence type="ECO:0000256" key="2">
    <source>
        <dbReference type="ARBA" id="ARBA00004742"/>
    </source>
</evidence>
<evidence type="ECO:0000313" key="13">
    <source>
        <dbReference type="EMBL" id="KAB3537247.1"/>
    </source>
</evidence>
<evidence type="ECO:0000256" key="4">
    <source>
        <dbReference type="ARBA" id="ARBA00022432"/>
    </source>
</evidence>
<accession>A0A6I0FDC9</accession>
<evidence type="ECO:0000256" key="9">
    <source>
        <dbReference type="ARBA" id="ARBA00023239"/>
    </source>
</evidence>
<keyword evidence="14" id="KW-1185">Reference proteome</keyword>
<evidence type="ECO:0000256" key="6">
    <source>
        <dbReference type="ARBA" id="ARBA00022723"/>
    </source>
</evidence>
<dbReference type="NCBIfam" id="TIGR00718">
    <property type="entry name" value="sda_alpha"/>
    <property type="match status" value="1"/>
</dbReference>
<dbReference type="Pfam" id="PF03313">
    <property type="entry name" value="SDH_alpha"/>
    <property type="match status" value="1"/>
</dbReference>
<keyword evidence="9 11" id="KW-0456">Lyase</keyword>
<keyword evidence="4 11" id="KW-0312">Gluconeogenesis</keyword>
<dbReference type="PANTHER" id="PTHR30182:SF1">
    <property type="entry name" value="L-SERINE DEHYDRATASE 1"/>
    <property type="match status" value="1"/>
</dbReference>
<evidence type="ECO:0000256" key="1">
    <source>
        <dbReference type="ARBA" id="ARBA00001966"/>
    </source>
</evidence>
<comment type="pathway">
    <text evidence="2">Carbohydrate biosynthesis; gluconeogenesis.</text>
</comment>
<keyword evidence="6 11" id="KW-0479">Metal-binding</keyword>
<dbReference type="InterPro" id="IPR051318">
    <property type="entry name" value="Fe-S_L-Ser"/>
</dbReference>
<keyword evidence="7 11" id="KW-0408">Iron</keyword>
<evidence type="ECO:0000256" key="8">
    <source>
        <dbReference type="ARBA" id="ARBA00023014"/>
    </source>
</evidence>
<dbReference type="InterPro" id="IPR004642">
    <property type="entry name" value="Ser_deHydtase_asu"/>
</dbReference>
<dbReference type="InterPro" id="IPR005130">
    <property type="entry name" value="Ser_deHydtase-like_asu"/>
</dbReference>
<reference evidence="13 14" key="1">
    <citation type="submission" date="2019-10" db="EMBL/GenBank/DDBJ databases">
        <title>Alkaliphilus serpentinus sp. nov. and Alkaliphilus pronyensis sp. nov., two novel anaerobic alkaliphilic species isolated from the serpentinized-hosted hydrothermal field of the Prony Bay (New Caledonia).</title>
        <authorList>
            <person name="Postec A."/>
        </authorList>
    </citation>
    <scope>NUCLEOTIDE SEQUENCE [LARGE SCALE GENOMIC DNA]</scope>
    <source>
        <strain evidence="13 14">LacV</strain>
    </source>
</reference>
<evidence type="ECO:0000256" key="10">
    <source>
        <dbReference type="ARBA" id="ARBA00049406"/>
    </source>
</evidence>
<evidence type="ECO:0000256" key="7">
    <source>
        <dbReference type="ARBA" id="ARBA00023004"/>
    </source>
</evidence>
<evidence type="ECO:0000256" key="3">
    <source>
        <dbReference type="ARBA" id="ARBA00008636"/>
    </source>
</evidence>
<evidence type="ECO:0000256" key="11">
    <source>
        <dbReference type="RuleBase" id="RU366059"/>
    </source>
</evidence>
<dbReference type="PANTHER" id="PTHR30182">
    <property type="entry name" value="L-SERINE DEHYDRATASE"/>
    <property type="match status" value="1"/>
</dbReference>
<dbReference type="AlphaFoldDB" id="A0A6I0FDC9"/>
<dbReference type="Proteomes" id="UP000432715">
    <property type="component" value="Unassembled WGS sequence"/>
</dbReference>
<proteinExistence type="inferred from homology"/>